<organism evidence="1 2">
    <name type="scientific">Prosthecobacter vanneervenii</name>
    <dbReference type="NCBI Taxonomy" id="48466"/>
    <lineage>
        <taxon>Bacteria</taxon>
        <taxon>Pseudomonadati</taxon>
        <taxon>Verrucomicrobiota</taxon>
        <taxon>Verrucomicrobiia</taxon>
        <taxon>Verrucomicrobiales</taxon>
        <taxon>Verrucomicrobiaceae</taxon>
        <taxon>Prosthecobacter</taxon>
    </lineage>
</organism>
<accession>A0A7W7YF07</accession>
<dbReference type="AlphaFoldDB" id="A0A7W7YF07"/>
<reference evidence="1 2" key="1">
    <citation type="submission" date="2020-08" db="EMBL/GenBank/DDBJ databases">
        <title>Genomic Encyclopedia of Type Strains, Phase IV (KMG-IV): sequencing the most valuable type-strain genomes for metagenomic binning, comparative biology and taxonomic classification.</title>
        <authorList>
            <person name="Goeker M."/>
        </authorList>
    </citation>
    <scope>NUCLEOTIDE SEQUENCE [LARGE SCALE GENOMIC DNA]</scope>
    <source>
        <strain evidence="1 2">DSM 12252</strain>
    </source>
</reference>
<evidence type="ECO:0000313" key="2">
    <source>
        <dbReference type="Proteomes" id="UP000590740"/>
    </source>
</evidence>
<keyword evidence="2" id="KW-1185">Reference proteome</keyword>
<sequence length="338" mass="37094">MKLSAQLRPFCMLLVLCVQPVSQGKDEPEWEIETRTLAHAPDGSPDSRKQFGIGEWVELKVVPETVANVEWIIKGTAMVSNRFGNPTILMVGHTRSAAALDAGKVSIEATVHDQAQAVVPAPKKTGKDQSAAESRRESQRAELATLSAMVDKQDEFDSACTKIYEEIFLFEPLDETQPSDMPYYIKTLPELDRLSLKVQGSYAWSGIQRAFAENAPLRLAACLDRTADKSRLSEDFWKLLHACVANWQSLCNQYEAAGGKGNSMGHLGVRVMTPEVRKNQTANALHSALPRIRALLFVQVINAFPGVPAGKLKQALMDHGFSGAEACFLAEMLPGDLL</sequence>
<dbReference type="Proteomes" id="UP000590740">
    <property type="component" value="Unassembled WGS sequence"/>
</dbReference>
<name>A0A7W7YF07_9BACT</name>
<gene>
    <name evidence="1" type="ORF">HNQ65_004589</name>
</gene>
<protein>
    <submittedName>
        <fullName evidence="1">Uncharacterized protein</fullName>
    </submittedName>
</protein>
<evidence type="ECO:0000313" key="1">
    <source>
        <dbReference type="EMBL" id="MBB5034981.1"/>
    </source>
</evidence>
<proteinExistence type="predicted"/>
<comment type="caution">
    <text evidence="1">The sequence shown here is derived from an EMBL/GenBank/DDBJ whole genome shotgun (WGS) entry which is preliminary data.</text>
</comment>
<dbReference type="RefSeq" id="WP_184343307.1">
    <property type="nucleotide sequence ID" value="NZ_JACHIG010000012.1"/>
</dbReference>
<dbReference type="EMBL" id="JACHIG010000012">
    <property type="protein sequence ID" value="MBB5034981.1"/>
    <property type="molecule type" value="Genomic_DNA"/>
</dbReference>